<name>A0A0R3KE90_9BRAD</name>
<dbReference type="PANTHER" id="PTHR30222">
    <property type="entry name" value="SPERMIDINE/PUTRESCINE-BINDING PERIPLASMIC PROTEIN"/>
    <property type="match status" value="1"/>
</dbReference>
<gene>
    <name evidence="4" type="ORF">CQ12_20875</name>
</gene>
<dbReference type="Proteomes" id="UP000050863">
    <property type="component" value="Unassembled WGS sequence"/>
</dbReference>
<dbReference type="STRING" id="280332.CQ12_20875"/>
<dbReference type="EMBL" id="LLXZ01000220">
    <property type="protein sequence ID" value="KRQ94103.1"/>
    <property type="molecule type" value="Genomic_DNA"/>
</dbReference>
<keyword evidence="1 3" id="KW-0732">Signal</keyword>
<dbReference type="CDD" id="cd13589">
    <property type="entry name" value="PBP2_polyamine_RpCGA009"/>
    <property type="match status" value="1"/>
</dbReference>
<dbReference type="SUPFAM" id="SSF53850">
    <property type="entry name" value="Periplasmic binding protein-like II"/>
    <property type="match status" value="1"/>
</dbReference>
<feature type="chain" id="PRO_5006442057" evidence="3">
    <location>
        <begin position="29"/>
        <end position="350"/>
    </location>
</feature>
<evidence type="ECO:0000256" key="2">
    <source>
        <dbReference type="ARBA" id="ARBA00022764"/>
    </source>
</evidence>
<proteinExistence type="predicted"/>
<feature type="signal peptide" evidence="3">
    <location>
        <begin position="1"/>
        <end position="28"/>
    </location>
</feature>
<evidence type="ECO:0000256" key="3">
    <source>
        <dbReference type="SAM" id="SignalP"/>
    </source>
</evidence>
<dbReference type="PANTHER" id="PTHR30222:SF2">
    <property type="entry name" value="ABC TRANSPORTER SUBSTRATE-BINDING PROTEIN"/>
    <property type="match status" value="1"/>
</dbReference>
<dbReference type="Gene3D" id="3.40.190.10">
    <property type="entry name" value="Periplasmic binding protein-like II"/>
    <property type="match status" value="2"/>
</dbReference>
<comment type="caution">
    <text evidence="4">The sequence shown here is derived from an EMBL/GenBank/DDBJ whole genome shotgun (WGS) entry which is preliminary data.</text>
</comment>
<evidence type="ECO:0000313" key="5">
    <source>
        <dbReference type="Proteomes" id="UP000050863"/>
    </source>
</evidence>
<organism evidence="4 5">
    <name type="scientific">Bradyrhizobium jicamae</name>
    <dbReference type="NCBI Taxonomy" id="280332"/>
    <lineage>
        <taxon>Bacteria</taxon>
        <taxon>Pseudomonadati</taxon>
        <taxon>Pseudomonadota</taxon>
        <taxon>Alphaproteobacteria</taxon>
        <taxon>Hyphomicrobiales</taxon>
        <taxon>Nitrobacteraceae</taxon>
        <taxon>Bradyrhizobium</taxon>
    </lineage>
</organism>
<reference evidence="4 5" key="1">
    <citation type="submission" date="2014-03" db="EMBL/GenBank/DDBJ databases">
        <title>Bradyrhizobium valentinum sp. nov., isolated from effective nodules of Lupinus mariae-josephae, a lupine endemic of basic-lime soils in Eastern Spain.</title>
        <authorList>
            <person name="Duran D."/>
            <person name="Rey L."/>
            <person name="Navarro A."/>
            <person name="Busquets A."/>
            <person name="Imperial J."/>
            <person name="Ruiz-Argueso T."/>
        </authorList>
    </citation>
    <scope>NUCLEOTIDE SEQUENCE [LARGE SCALE GENOMIC DNA]</scope>
    <source>
        <strain evidence="4 5">PAC68</strain>
    </source>
</reference>
<protein>
    <submittedName>
        <fullName evidence="4">ABC transporter substrate-binding protein</fullName>
    </submittedName>
</protein>
<evidence type="ECO:0000313" key="4">
    <source>
        <dbReference type="EMBL" id="KRQ94103.1"/>
    </source>
</evidence>
<evidence type="ECO:0000256" key="1">
    <source>
        <dbReference type="ARBA" id="ARBA00022729"/>
    </source>
</evidence>
<dbReference type="Pfam" id="PF13416">
    <property type="entry name" value="SBP_bac_8"/>
    <property type="match status" value="1"/>
</dbReference>
<accession>A0A0R3KE90</accession>
<keyword evidence="5" id="KW-1185">Reference proteome</keyword>
<dbReference type="InterPro" id="IPR006059">
    <property type="entry name" value="SBP"/>
</dbReference>
<keyword evidence="2" id="KW-0574">Periplasm</keyword>
<dbReference type="AlphaFoldDB" id="A0A0R3KE90"/>
<sequence>MIASLCRRALLGVSLGALATLSSLPASADQITFVSQGGAYQKAQTVAILDPSAKKLGITINQDSIPDAWPAIKSQVASGKPTWDVVDVPTGNCLRGGEQGLVEKLDFAKLPNAAAMPEAYRSAYSVTYEFYSSVLAFSRKKFPDAAPSSWADFWDVKKFPGRRALRNHPFATLEAALMADGVAPDKLYPLDVDRAFKKLEEIKPSITVWWTSGAQSAQLLNDGEVDMVMAWNGRVSALMGEGAKVAFTYNQGILQSTSLCILKGAPNLATAVRFVNEAVDPVHQANLPLHIDYGPANPKAFDTGVIKPERVAQLPSAPDNASKQALMSYAWWSSPAGEAAEKRWVSFMQK</sequence>